<dbReference type="EMBL" id="LN831776">
    <property type="protein sequence ID" value="CQR56213.1"/>
    <property type="molecule type" value="Genomic_DNA"/>
</dbReference>
<feature type="domain" description="Aminoacyl-transfer RNA synthetases class-II family profile" evidence="13">
    <location>
        <begin position="38"/>
        <end position="468"/>
    </location>
</feature>
<dbReference type="SUPFAM" id="SSF55681">
    <property type="entry name" value="Class II aaRS and biotin synthetases"/>
    <property type="match status" value="1"/>
</dbReference>
<dbReference type="GO" id="GO:0140096">
    <property type="term" value="F:catalytic activity, acting on a protein"/>
    <property type="evidence" value="ECO:0007669"/>
    <property type="project" value="UniProtKB-ARBA"/>
</dbReference>
<dbReference type="Proteomes" id="UP000033163">
    <property type="component" value="Chromosome I"/>
</dbReference>
<dbReference type="GO" id="GO:0006433">
    <property type="term" value="P:prolyl-tRNA aminoacylation"/>
    <property type="evidence" value="ECO:0007669"/>
    <property type="project" value="UniProtKB-UniRule"/>
</dbReference>
<dbReference type="Gene3D" id="3.40.50.800">
    <property type="entry name" value="Anticodon-binding domain"/>
    <property type="match status" value="1"/>
</dbReference>
<evidence type="ECO:0000256" key="3">
    <source>
        <dbReference type="ARBA" id="ARBA00022490"/>
    </source>
</evidence>
<dbReference type="CDD" id="cd00861">
    <property type="entry name" value="ProRS_anticodon_short"/>
    <property type="match status" value="1"/>
</dbReference>
<dbReference type="Pfam" id="PF04073">
    <property type="entry name" value="tRNA_edit"/>
    <property type="match status" value="1"/>
</dbReference>
<comment type="subcellular location">
    <subcellularLocation>
        <location evidence="1 12">Cytoplasm</location>
    </subcellularLocation>
</comment>
<dbReference type="FunFam" id="3.30.930.10:FF:000066">
    <property type="entry name" value="Proline--tRNA ligase"/>
    <property type="match status" value="1"/>
</dbReference>
<evidence type="ECO:0000256" key="9">
    <source>
        <dbReference type="ARBA" id="ARBA00047671"/>
    </source>
</evidence>
<dbReference type="InterPro" id="IPR002316">
    <property type="entry name" value="Pro-tRNA-ligase_IIa"/>
</dbReference>
<dbReference type="EC" id="6.1.1.15" evidence="12"/>
<evidence type="ECO:0000259" key="13">
    <source>
        <dbReference type="PROSITE" id="PS50862"/>
    </source>
</evidence>
<dbReference type="InterPro" id="IPR036621">
    <property type="entry name" value="Anticodon-bd_dom_sf"/>
</dbReference>
<dbReference type="SUPFAM" id="SSF52954">
    <property type="entry name" value="Class II aaRS ABD-related"/>
    <property type="match status" value="1"/>
</dbReference>
<comment type="subunit">
    <text evidence="2 12">Homodimer.</text>
</comment>
<dbReference type="AlphaFoldDB" id="A0A0E3WI08"/>
<dbReference type="Pfam" id="PF03129">
    <property type="entry name" value="HGTP_anticodon"/>
    <property type="match status" value="1"/>
</dbReference>
<dbReference type="STRING" id="483937.AMQ84_09895"/>
<evidence type="ECO:0000256" key="2">
    <source>
        <dbReference type="ARBA" id="ARBA00011738"/>
    </source>
</evidence>
<dbReference type="GO" id="GO:0005829">
    <property type="term" value="C:cytosol"/>
    <property type="evidence" value="ECO:0007669"/>
    <property type="project" value="TreeGrafter"/>
</dbReference>
<dbReference type="NCBIfam" id="NF006625">
    <property type="entry name" value="PRK09194.1"/>
    <property type="match status" value="1"/>
</dbReference>
<dbReference type="NCBIfam" id="TIGR00409">
    <property type="entry name" value="proS_fam_II"/>
    <property type="match status" value="1"/>
</dbReference>
<dbReference type="RefSeq" id="WP_046504076.1">
    <property type="nucleotide sequence ID" value="NZ_LN831776.1"/>
</dbReference>
<dbReference type="CDD" id="cd04334">
    <property type="entry name" value="ProRS-INS"/>
    <property type="match status" value="1"/>
</dbReference>
<dbReference type="GO" id="GO:0005524">
    <property type="term" value="F:ATP binding"/>
    <property type="evidence" value="ECO:0007669"/>
    <property type="project" value="UniProtKB-UniRule"/>
</dbReference>
<evidence type="ECO:0000256" key="1">
    <source>
        <dbReference type="ARBA" id="ARBA00004496"/>
    </source>
</evidence>
<dbReference type="CDD" id="cd00779">
    <property type="entry name" value="ProRS_core_prok"/>
    <property type="match status" value="1"/>
</dbReference>
<protein>
    <recommendedName>
        <fullName evidence="12">Proline--tRNA ligase</fullName>
        <ecNumber evidence="12">6.1.1.15</ecNumber>
    </recommendedName>
    <alternativeName>
        <fullName evidence="12">Prolyl-tRNA synthetase</fullName>
        <shortName evidence="12">ProRS</shortName>
    </alternativeName>
</protein>
<keyword evidence="8 12" id="KW-0030">Aminoacyl-tRNA synthetase</keyword>
<dbReference type="Gene3D" id="3.30.930.10">
    <property type="entry name" value="Bira Bifunctional Protein, Domain 2"/>
    <property type="match status" value="2"/>
</dbReference>
<comment type="similarity">
    <text evidence="11 12">Belongs to the class-II aminoacyl-tRNA synthetase family. ProS type 1 subfamily.</text>
</comment>
<evidence type="ECO:0000256" key="12">
    <source>
        <dbReference type="HAMAP-Rule" id="MF_01569"/>
    </source>
</evidence>
<evidence type="ECO:0000256" key="5">
    <source>
        <dbReference type="ARBA" id="ARBA00022741"/>
    </source>
</evidence>
<keyword evidence="5 12" id="KW-0547">Nucleotide-binding</keyword>
<comment type="catalytic activity">
    <reaction evidence="9 12">
        <text>tRNA(Pro) + L-proline + ATP = L-prolyl-tRNA(Pro) + AMP + diphosphate</text>
        <dbReference type="Rhea" id="RHEA:14305"/>
        <dbReference type="Rhea" id="RHEA-COMP:9700"/>
        <dbReference type="Rhea" id="RHEA-COMP:9702"/>
        <dbReference type="ChEBI" id="CHEBI:30616"/>
        <dbReference type="ChEBI" id="CHEBI:33019"/>
        <dbReference type="ChEBI" id="CHEBI:60039"/>
        <dbReference type="ChEBI" id="CHEBI:78442"/>
        <dbReference type="ChEBI" id="CHEBI:78532"/>
        <dbReference type="ChEBI" id="CHEBI:456215"/>
        <dbReference type="EC" id="6.1.1.15"/>
    </reaction>
</comment>
<keyword evidence="7 12" id="KW-0648">Protein biosynthesis</keyword>
<dbReference type="InterPro" id="IPR023717">
    <property type="entry name" value="Pro-tRNA-Synthase_IIa_type1"/>
</dbReference>
<evidence type="ECO:0000256" key="11">
    <source>
        <dbReference type="ARBA" id="ARBA00060755"/>
    </source>
</evidence>
<dbReference type="PANTHER" id="PTHR42753:SF2">
    <property type="entry name" value="PROLINE--TRNA LIGASE"/>
    <property type="match status" value="1"/>
</dbReference>
<accession>A0A0E3WI08</accession>
<dbReference type="PROSITE" id="PS50862">
    <property type="entry name" value="AA_TRNA_LIGASE_II"/>
    <property type="match status" value="1"/>
</dbReference>
<dbReference type="InterPro" id="IPR004154">
    <property type="entry name" value="Anticodon-bd"/>
</dbReference>
<dbReference type="SUPFAM" id="SSF55826">
    <property type="entry name" value="YbaK/ProRS associated domain"/>
    <property type="match status" value="1"/>
</dbReference>
<proteinExistence type="inferred from homology"/>
<dbReference type="PRINTS" id="PR01046">
    <property type="entry name" value="TRNASYNTHPRO"/>
</dbReference>
<dbReference type="GO" id="GO:0016740">
    <property type="term" value="F:transferase activity"/>
    <property type="evidence" value="ECO:0007669"/>
    <property type="project" value="UniProtKB-ARBA"/>
</dbReference>
<evidence type="ECO:0000256" key="6">
    <source>
        <dbReference type="ARBA" id="ARBA00022840"/>
    </source>
</evidence>
<dbReference type="InterPro" id="IPR002314">
    <property type="entry name" value="aa-tRNA-synt_IIb"/>
</dbReference>
<evidence type="ECO:0000313" key="15">
    <source>
        <dbReference type="Proteomes" id="UP000033163"/>
    </source>
</evidence>
<sequence>MRQSHLLATTLREAPAEAETVNHQLLLRAGYIRQLAAGIYTYLPLGRKVLRKIEAIVREEMDAAGAQELLMPSMQPAELWKESERYEVYGKELMKLSDRHDREFVLGPTHEEVITSLMRGEISSYRKLPITVYQIGTKFRDERRPRSGLMRGREFLMKDAYSFDTGWEGLDDTYSRMYKAYQRIFERCGLVYRAVHADAGAIGGQGETHEFMAISGIGEDTVAVCSACDYAANLEQAEVHTEAEAVQRNVSNLPAAEKFHTPGLRTIDQLEQELQIAPDQVMKTLIYQGGGKTFAVLVRGDHEVNEVKVRNYIGASEIALADSETVQAAAFVESGYVGPVGLPVTLLVDRAVAAMTSGITGAGERDFHLRDVVPGRDFALEHVADFRTAEEGETCPVCGKGVLHFQQGIEIGHIFKLGTKYSEKLGASVLDANGRSKLMIMGCYGIGISRLLAAVAEQNNDGQGLIWPAALAPYRVHILLMSIQDEVQTAAAEALYEQLAQLGIEVLLDDRDERAGVKFKDSILMGIPVTIVVGKAAAEGKVEFMDRGSNSKEVIGIAEAVSRITSGGTAEGVKFPGMR</sequence>
<evidence type="ECO:0000256" key="8">
    <source>
        <dbReference type="ARBA" id="ARBA00023146"/>
    </source>
</evidence>
<keyword evidence="6 12" id="KW-0067">ATP-binding</keyword>
<organism evidence="14 15">
    <name type="scientific">Paenibacillus riograndensis SBR5</name>
    <dbReference type="NCBI Taxonomy" id="1073571"/>
    <lineage>
        <taxon>Bacteria</taxon>
        <taxon>Bacillati</taxon>
        <taxon>Bacillota</taxon>
        <taxon>Bacilli</taxon>
        <taxon>Bacillales</taxon>
        <taxon>Paenibacillaceae</taxon>
        <taxon>Paenibacillus</taxon>
        <taxon>Paenibacillus sonchi group</taxon>
    </lineage>
</organism>
<dbReference type="InterPro" id="IPR006195">
    <property type="entry name" value="aa-tRNA-synth_II"/>
</dbReference>
<reference evidence="15" key="1">
    <citation type="submission" date="2015-03" db="EMBL/GenBank/DDBJ databases">
        <authorList>
            <person name="Wibberg D."/>
        </authorList>
    </citation>
    <scope>NUCLEOTIDE SEQUENCE [LARGE SCALE GENOMIC DNA]</scope>
</reference>
<dbReference type="InterPro" id="IPR004500">
    <property type="entry name" value="Pro-tRNA-synth_IIa_bac-type"/>
</dbReference>
<dbReference type="InterPro" id="IPR036754">
    <property type="entry name" value="YbaK/aa-tRNA-synt-asso_dom_sf"/>
</dbReference>
<comment type="function">
    <text evidence="10 12">Catalyzes the attachment of proline to tRNA(Pro) in a two-step reaction: proline is first activated by ATP to form Pro-AMP and then transferred to the acceptor end of tRNA(Pro). As ProRS can inadvertently accommodate and process non-cognate amino acids such as alanine and cysteine, to avoid such errors it has two additional distinct editing activities against alanine. One activity is designated as 'pretransfer' editing and involves the tRNA(Pro)-independent hydrolysis of activated Ala-AMP. The other activity is designated 'posttransfer' editing and involves deacylation of mischarged Ala-tRNA(Pro). The misacylated Cys-tRNA(Pro) is not edited by ProRS.</text>
</comment>
<dbReference type="InterPro" id="IPR045864">
    <property type="entry name" value="aa-tRNA-synth_II/BPL/LPL"/>
</dbReference>
<name>A0A0E3WI08_9BACL</name>
<dbReference type="FunFam" id="3.30.930.10:FF:000065">
    <property type="entry name" value="Proline--tRNA ligase"/>
    <property type="match status" value="1"/>
</dbReference>
<dbReference type="InterPro" id="IPR044140">
    <property type="entry name" value="ProRS_anticodon_short"/>
</dbReference>
<gene>
    <name evidence="14" type="primary">proS1</name>
    <name evidence="12" type="synonym">proS</name>
    <name evidence="14" type="ORF">PRIO_3810</name>
</gene>
<dbReference type="PANTHER" id="PTHR42753">
    <property type="entry name" value="MITOCHONDRIAL RIBOSOME PROTEIN L39/PROLYL-TRNA LIGASE FAMILY MEMBER"/>
    <property type="match status" value="1"/>
</dbReference>
<dbReference type="PATRIC" id="fig|1073571.4.peg.4069"/>
<keyword evidence="4 12" id="KW-0436">Ligase</keyword>
<dbReference type="InterPro" id="IPR007214">
    <property type="entry name" value="YbaK/aa-tRNA-synth-assoc-dom"/>
</dbReference>
<evidence type="ECO:0000256" key="7">
    <source>
        <dbReference type="ARBA" id="ARBA00022917"/>
    </source>
</evidence>
<dbReference type="Pfam" id="PF00587">
    <property type="entry name" value="tRNA-synt_2b"/>
    <property type="match status" value="1"/>
</dbReference>
<dbReference type="InterPro" id="IPR050062">
    <property type="entry name" value="Pro-tRNA_synthetase"/>
</dbReference>
<evidence type="ECO:0000313" key="14">
    <source>
        <dbReference type="EMBL" id="CQR56213.1"/>
    </source>
</evidence>
<dbReference type="GO" id="GO:0004827">
    <property type="term" value="F:proline-tRNA ligase activity"/>
    <property type="evidence" value="ECO:0007669"/>
    <property type="project" value="UniProtKB-UniRule"/>
</dbReference>
<keyword evidence="3 12" id="KW-0963">Cytoplasm</keyword>
<dbReference type="KEGG" id="pri:PRIO_3810"/>
<dbReference type="HOGENOM" id="CLU_016739_0_0_9"/>
<comment type="domain">
    <text evidence="12">Consists of three domains: the N-terminal catalytic domain, the editing domain and the C-terminal anticodon-binding domain.</text>
</comment>
<dbReference type="GO" id="GO:0002161">
    <property type="term" value="F:aminoacyl-tRNA deacylase activity"/>
    <property type="evidence" value="ECO:0007669"/>
    <property type="project" value="InterPro"/>
</dbReference>
<evidence type="ECO:0000256" key="4">
    <source>
        <dbReference type="ARBA" id="ARBA00022598"/>
    </source>
</evidence>
<dbReference type="InterPro" id="IPR033730">
    <property type="entry name" value="ProRS_core_prok"/>
</dbReference>
<dbReference type="HAMAP" id="MF_01569">
    <property type="entry name" value="Pro_tRNA_synth_type1"/>
    <property type="match status" value="1"/>
</dbReference>
<evidence type="ECO:0000256" key="10">
    <source>
        <dbReference type="ARBA" id="ARBA00053664"/>
    </source>
</evidence>